<dbReference type="PROSITE" id="PS51186">
    <property type="entry name" value="GNAT"/>
    <property type="match status" value="1"/>
</dbReference>
<dbReference type="Gene3D" id="3.40.630.30">
    <property type="match status" value="1"/>
</dbReference>
<evidence type="ECO:0000313" key="3">
    <source>
        <dbReference type="Proteomes" id="UP001161406"/>
    </source>
</evidence>
<dbReference type="EMBL" id="BSNG01000001">
    <property type="protein sequence ID" value="GLQ08908.1"/>
    <property type="molecule type" value="Genomic_DNA"/>
</dbReference>
<dbReference type="InterPro" id="IPR000182">
    <property type="entry name" value="GNAT_dom"/>
</dbReference>
<feature type="domain" description="N-acetyltransferase" evidence="1">
    <location>
        <begin position="8"/>
        <end position="176"/>
    </location>
</feature>
<keyword evidence="3" id="KW-1185">Reference proteome</keyword>
<reference evidence="2" key="1">
    <citation type="journal article" date="2014" name="Int. J. Syst. Evol. Microbiol.">
        <title>Complete genome of a new Firmicutes species belonging to the dominant human colonic microbiota ('Ruminococcus bicirculans') reveals two chromosomes and a selective capacity to utilize plant glucans.</title>
        <authorList>
            <consortium name="NISC Comparative Sequencing Program"/>
            <person name="Wegmann U."/>
            <person name="Louis P."/>
            <person name="Goesmann A."/>
            <person name="Henrissat B."/>
            <person name="Duncan S.H."/>
            <person name="Flint H.J."/>
        </authorList>
    </citation>
    <scope>NUCLEOTIDE SEQUENCE</scope>
    <source>
        <strain evidence="2">NBRC 103855</strain>
    </source>
</reference>
<reference evidence="2" key="2">
    <citation type="submission" date="2023-01" db="EMBL/GenBank/DDBJ databases">
        <title>Draft genome sequence of Devosia yakushimensis strain NBRC 103855.</title>
        <authorList>
            <person name="Sun Q."/>
            <person name="Mori K."/>
        </authorList>
    </citation>
    <scope>NUCLEOTIDE SEQUENCE</scope>
    <source>
        <strain evidence="2">NBRC 103855</strain>
    </source>
</reference>
<protein>
    <submittedName>
        <fullName evidence="2">N-acetyltransferase</fullName>
    </submittedName>
</protein>
<organism evidence="2 3">
    <name type="scientific">Devosia yakushimensis</name>
    <dbReference type="NCBI Taxonomy" id="470028"/>
    <lineage>
        <taxon>Bacteria</taxon>
        <taxon>Pseudomonadati</taxon>
        <taxon>Pseudomonadota</taxon>
        <taxon>Alphaproteobacteria</taxon>
        <taxon>Hyphomicrobiales</taxon>
        <taxon>Devosiaceae</taxon>
        <taxon>Devosia</taxon>
    </lineage>
</organism>
<dbReference type="PANTHER" id="PTHR43792">
    <property type="entry name" value="GNAT FAMILY, PUTATIVE (AFU_ORTHOLOGUE AFUA_3G00765)-RELATED-RELATED"/>
    <property type="match status" value="1"/>
</dbReference>
<proteinExistence type="predicted"/>
<dbReference type="Pfam" id="PF13302">
    <property type="entry name" value="Acetyltransf_3"/>
    <property type="match status" value="1"/>
</dbReference>
<dbReference type="InterPro" id="IPR016181">
    <property type="entry name" value="Acyl_CoA_acyltransferase"/>
</dbReference>
<evidence type="ECO:0000313" key="2">
    <source>
        <dbReference type="EMBL" id="GLQ08908.1"/>
    </source>
</evidence>
<sequence length="179" mass="19878">MNLQTQRLLIREWRDSDCSAFAAINADPEVRRYYYPSLLTQAESDAVIADCMDHLERHGFAFLALERRGDGALLGGAGLSVTHDVPGGPAIEIGWILGRPFWRQGYASEASHAWFDWAWANGMTEIVGYTSAINTPSRRAMEALGMHRNAADDFADITVPEGNPLRPHVLYRIANPNHA</sequence>
<accession>A0ABQ5UBA1</accession>
<dbReference type="Proteomes" id="UP001161406">
    <property type="component" value="Unassembled WGS sequence"/>
</dbReference>
<evidence type="ECO:0000259" key="1">
    <source>
        <dbReference type="PROSITE" id="PS51186"/>
    </source>
</evidence>
<dbReference type="RefSeq" id="WP_284388215.1">
    <property type="nucleotide sequence ID" value="NZ_BSNG01000001.1"/>
</dbReference>
<name>A0ABQ5UBA1_9HYPH</name>
<comment type="caution">
    <text evidence="2">The sequence shown here is derived from an EMBL/GenBank/DDBJ whole genome shotgun (WGS) entry which is preliminary data.</text>
</comment>
<gene>
    <name evidence="2" type="ORF">GCM10007913_08400</name>
</gene>
<dbReference type="SUPFAM" id="SSF55729">
    <property type="entry name" value="Acyl-CoA N-acyltransferases (Nat)"/>
    <property type="match status" value="1"/>
</dbReference>
<dbReference type="PANTHER" id="PTHR43792:SF1">
    <property type="entry name" value="N-ACETYLTRANSFERASE DOMAIN-CONTAINING PROTEIN"/>
    <property type="match status" value="1"/>
</dbReference>
<dbReference type="InterPro" id="IPR051531">
    <property type="entry name" value="N-acetyltransferase"/>
</dbReference>